<keyword evidence="5 11" id="KW-1133">Transmembrane helix</keyword>
<dbReference type="SUPFAM" id="SSF103473">
    <property type="entry name" value="MFS general substrate transporter"/>
    <property type="match status" value="1"/>
</dbReference>
<comment type="subcellular location">
    <subcellularLocation>
        <location evidence="1">Lysosome membrane</location>
        <topology evidence="1">Multi-pass membrane protein</topology>
    </subcellularLocation>
</comment>
<organism evidence="12 13">
    <name type="scientific">Stylophora pistillata</name>
    <name type="common">Smooth cauliflower coral</name>
    <dbReference type="NCBI Taxonomy" id="50429"/>
    <lineage>
        <taxon>Eukaryota</taxon>
        <taxon>Metazoa</taxon>
        <taxon>Cnidaria</taxon>
        <taxon>Anthozoa</taxon>
        <taxon>Hexacorallia</taxon>
        <taxon>Scleractinia</taxon>
        <taxon>Astrocoeniina</taxon>
        <taxon>Pocilloporidae</taxon>
        <taxon>Stylophora</taxon>
    </lineage>
</organism>
<dbReference type="PANTHER" id="PTHR10924:SF27">
    <property type="entry name" value="SOLUTE CARRIER FAMILY 49 MEMBER 4"/>
    <property type="match status" value="1"/>
</dbReference>
<dbReference type="InterPro" id="IPR049680">
    <property type="entry name" value="FLVCR1-2_SLC49-like"/>
</dbReference>
<dbReference type="OrthoDB" id="422206at2759"/>
<sequence>MADRVLSVSRSFLSKNEKDSITDSCSVYTRRWYILIVFSLIAGVQAAAWNTWGPIAGSAEDVFGWSDGTIALLENWGPIAYIVSFVLFSWLLDVKGLRISVLVTVALMFVGTGIRCITSKPKPATWLIHTGQFLNDLAAPVAMGAPPLVSSTWFPPNQRATATAISSLMSYVGISISFGVGPFVLNPTEVADPPSPSADIQNSSVKSSVYFESNSTNKMSWDEAVSTARWHIMLYMYIEFGLVAILFLCVLVYFPAKPPRPPSFSASKKKVDYVEGGKRLMKNCQFWNLNILYGATTGVFSGWGGVLAVNLLSFNLKQDTAGWIGFYANIAGCIFGFIMARFADVFTGHMKSFLIFLFLGSTGSFLWFSLLCQGFIPFSRVWLYISAVLGGCFINGSIPLFYELTIETTYPIAEGIPMAVVTTSNHVFCLLFLAALMIPGIGTLWMNWCMVGICAGCIPLLLLFKEQYSRLELDAANRQAKRTGTIQNTKHDEETPLISSLDVGYGGGDKNGVHNRTGSMNSEV</sequence>
<evidence type="ECO:0000256" key="6">
    <source>
        <dbReference type="ARBA" id="ARBA00023136"/>
    </source>
</evidence>
<comment type="function">
    <text evidence="9">Mediates H(+)-dependent pyridoxine transport.</text>
</comment>
<evidence type="ECO:0000313" key="12">
    <source>
        <dbReference type="EMBL" id="PFX20006.1"/>
    </source>
</evidence>
<feature type="transmembrane region" description="Helical" evidence="11">
    <location>
        <begin position="352"/>
        <end position="376"/>
    </location>
</feature>
<evidence type="ECO:0000256" key="10">
    <source>
        <dbReference type="ARBA" id="ARBA00048410"/>
    </source>
</evidence>
<evidence type="ECO:0000256" key="5">
    <source>
        <dbReference type="ARBA" id="ARBA00022989"/>
    </source>
</evidence>
<reference evidence="13" key="1">
    <citation type="journal article" date="2017" name="bioRxiv">
        <title>Comparative analysis of the genomes of Stylophora pistillata and Acropora digitifera provides evidence for extensive differences between species of corals.</title>
        <authorList>
            <person name="Voolstra C.R."/>
            <person name="Li Y."/>
            <person name="Liew Y.J."/>
            <person name="Baumgarten S."/>
            <person name="Zoccola D."/>
            <person name="Flot J.-F."/>
            <person name="Tambutte S."/>
            <person name="Allemand D."/>
            <person name="Aranda M."/>
        </authorList>
    </citation>
    <scope>NUCLEOTIDE SEQUENCE [LARGE SCALE GENOMIC DNA]</scope>
</reference>
<feature type="transmembrane region" description="Helical" evidence="11">
    <location>
        <begin position="137"/>
        <end position="156"/>
    </location>
</feature>
<evidence type="ECO:0000256" key="11">
    <source>
        <dbReference type="SAM" id="Phobius"/>
    </source>
</evidence>
<proteinExistence type="inferred from homology"/>
<keyword evidence="4 11" id="KW-0812">Transmembrane</keyword>
<gene>
    <name evidence="12" type="primary">dirc2</name>
    <name evidence="12" type="ORF">AWC38_SpisGene15553</name>
</gene>
<feature type="transmembrane region" description="Helical" evidence="11">
    <location>
        <begin position="287"/>
        <end position="309"/>
    </location>
</feature>
<dbReference type="EMBL" id="LSMT01000334">
    <property type="protein sequence ID" value="PFX20006.1"/>
    <property type="molecule type" value="Genomic_DNA"/>
</dbReference>
<dbReference type="Proteomes" id="UP000225706">
    <property type="component" value="Unassembled WGS sequence"/>
</dbReference>
<feature type="transmembrane region" description="Helical" evidence="11">
    <location>
        <begin position="72"/>
        <end position="92"/>
    </location>
</feature>
<feature type="transmembrane region" description="Helical" evidence="11">
    <location>
        <begin position="321"/>
        <end position="340"/>
    </location>
</feature>
<dbReference type="CDD" id="cd17397">
    <property type="entry name" value="MFS_DIRC2"/>
    <property type="match status" value="1"/>
</dbReference>
<feature type="transmembrane region" description="Helical" evidence="11">
    <location>
        <begin position="32"/>
        <end position="52"/>
    </location>
</feature>
<evidence type="ECO:0000313" key="13">
    <source>
        <dbReference type="Proteomes" id="UP000225706"/>
    </source>
</evidence>
<keyword evidence="6 11" id="KW-0472">Membrane</keyword>
<comment type="similarity">
    <text evidence="2">Belongs to the major facilitator superfamily.</text>
</comment>
<dbReference type="Pfam" id="PF07690">
    <property type="entry name" value="MFS_1"/>
    <property type="match status" value="1"/>
</dbReference>
<dbReference type="InterPro" id="IPR049604">
    <property type="entry name" value="SLC49A4-like"/>
</dbReference>
<evidence type="ECO:0000256" key="9">
    <source>
        <dbReference type="ARBA" id="ARBA00037192"/>
    </source>
</evidence>
<dbReference type="Gene3D" id="1.20.1250.20">
    <property type="entry name" value="MFS general substrate transporter like domains"/>
    <property type="match status" value="2"/>
</dbReference>
<dbReference type="InterPro" id="IPR036259">
    <property type="entry name" value="MFS_trans_sf"/>
</dbReference>
<dbReference type="GO" id="GO:0005765">
    <property type="term" value="C:lysosomal membrane"/>
    <property type="evidence" value="ECO:0007669"/>
    <property type="project" value="UniProtKB-SubCell"/>
</dbReference>
<comment type="catalytic activity">
    <reaction evidence="10">
        <text>pyridoxine(out) + n H(+)(out) = pyridoxine(in) + n H(+)(in)</text>
        <dbReference type="Rhea" id="RHEA:76203"/>
        <dbReference type="ChEBI" id="CHEBI:15378"/>
        <dbReference type="ChEBI" id="CHEBI:16709"/>
    </reaction>
</comment>
<keyword evidence="8" id="KW-0458">Lysosome</keyword>
<evidence type="ECO:0000256" key="2">
    <source>
        <dbReference type="ARBA" id="ARBA00008335"/>
    </source>
</evidence>
<evidence type="ECO:0000256" key="8">
    <source>
        <dbReference type="ARBA" id="ARBA00023228"/>
    </source>
</evidence>
<evidence type="ECO:0000256" key="1">
    <source>
        <dbReference type="ARBA" id="ARBA00004155"/>
    </source>
</evidence>
<dbReference type="PANTHER" id="PTHR10924">
    <property type="entry name" value="MAJOR FACILITATOR SUPERFAMILY PROTEIN-RELATED"/>
    <property type="match status" value="1"/>
</dbReference>
<evidence type="ECO:0000256" key="7">
    <source>
        <dbReference type="ARBA" id="ARBA00023180"/>
    </source>
</evidence>
<dbReference type="InterPro" id="IPR011701">
    <property type="entry name" value="MFS"/>
</dbReference>
<keyword evidence="13" id="KW-1185">Reference proteome</keyword>
<evidence type="ECO:0000256" key="4">
    <source>
        <dbReference type="ARBA" id="ARBA00022692"/>
    </source>
</evidence>
<feature type="transmembrane region" description="Helical" evidence="11">
    <location>
        <begin position="444"/>
        <end position="464"/>
    </location>
</feature>
<keyword evidence="3" id="KW-0813">Transport</keyword>
<name>A0A2B4RS56_STYPI</name>
<feature type="transmembrane region" description="Helical" evidence="11">
    <location>
        <begin position="168"/>
        <end position="185"/>
    </location>
</feature>
<protein>
    <submittedName>
        <fullName evidence="12">Disrupted in renal carcinoma protein 2-like</fullName>
    </submittedName>
</protein>
<dbReference type="GO" id="GO:0022857">
    <property type="term" value="F:transmembrane transporter activity"/>
    <property type="evidence" value="ECO:0007669"/>
    <property type="project" value="InterPro"/>
</dbReference>
<evidence type="ECO:0000256" key="3">
    <source>
        <dbReference type="ARBA" id="ARBA00022448"/>
    </source>
</evidence>
<keyword evidence="7" id="KW-0325">Glycoprotein</keyword>
<feature type="transmembrane region" description="Helical" evidence="11">
    <location>
        <begin position="232"/>
        <end position="254"/>
    </location>
</feature>
<accession>A0A2B4RS56</accession>
<feature type="transmembrane region" description="Helical" evidence="11">
    <location>
        <begin position="382"/>
        <end position="404"/>
    </location>
</feature>
<feature type="transmembrane region" description="Helical" evidence="11">
    <location>
        <begin position="416"/>
        <end position="438"/>
    </location>
</feature>
<feature type="transmembrane region" description="Helical" evidence="11">
    <location>
        <begin position="99"/>
        <end position="117"/>
    </location>
</feature>
<dbReference type="AlphaFoldDB" id="A0A2B4RS56"/>
<comment type="caution">
    <text evidence="12">The sequence shown here is derived from an EMBL/GenBank/DDBJ whole genome shotgun (WGS) entry which is preliminary data.</text>
</comment>